<evidence type="ECO:0000313" key="1">
    <source>
        <dbReference type="EMBL" id="KAF5326529.1"/>
    </source>
</evidence>
<proteinExistence type="predicted"/>
<reference evidence="1 2" key="1">
    <citation type="journal article" date="2020" name="ISME J.">
        <title>Uncovering the hidden diversity of litter-decomposition mechanisms in mushroom-forming fungi.</title>
        <authorList>
            <person name="Floudas D."/>
            <person name="Bentzer J."/>
            <person name="Ahren D."/>
            <person name="Johansson T."/>
            <person name="Persson P."/>
            <person name="Tunlid A."/>
        </authorList>
    </citation>
    <scope>NUCLEOTIDE SEQUENCE [LARGE SCALE GENOMIC DNA]</scope>
    <source>
        <strain evidence="1 2">CBS 175.51</strain>
    </source>
</reference>
<evidence type="ECO:0000313" key="2">
    <source>
        <dbReference type="Proteomes" id="UP000541558"/>
    </source>
</evidence>
<dbReference type="AlphaFoldDB" id="A0A8H5BNT6"/>
<name>A0A8H5BNT6_9AGAR</name>
<dbReference type="EMBL" id="JAACJK010000163">
    <property type="protein sequence ID" value="KAF5326529.1"/>
    <property type="molecule type" value="Genomic_DNA"/>
</dbReference>
<organism evidence="1 2">
    <name type="scientific">Ephemerocybe angulata</name>
    <dbReference type="NCBI Taxonomy" id="980116"/>
    <lineage>
        <taxon>Eukaryota</taxon>
        <taxon>Fungi</taxon>
        <taxon>Dikarya</taxon>
        <taxon>Basidiomycota</taxon>
        <taxon>Agaricomycotina</taxon>
        <taxon>Agaricomycetes</taxon>
        <taxon>Agaricomycetidae</taxon>
        <taxon>Agaricales</taxon>
        <taxon>Agaricineae</taxon>
        <taxon>Psathyrellaceae</taxon>
        <taxon>Ephemerocybe</taxon>
    </lineage>
</organism>
<protein>
    <submittedName>
        <fullName evidence="1">Uncharacterized protein</fullName>
    </submittedName>
</protein>
<accession>A0A8H5BNT6</accession>
<sequence>MPSLAGGGDGKYRHPTMSVGNVAIAIDHGYEPNSSCWNATTMTSYAG</sequence>
<gene>
    <name evidence="1" type="ORF">D9611_000982</name>
</gene>
<keyword evidence="2" id="KW-1185">Reference proteome</keyword>
<comment type="caution">
    <text evidence="1">The sequence shown here is derived from an EMBL/GenBank/DDBJ whole genome shotgun (WGS) entry which is preliminary data.</text>
</comment>
<dbReference type="Proteomes" id="UP000541558">
    <property type="component" value="Unassembled WGS sequence"/>
</dbReference>